<dbReference type="GO" id="GO:0015833">
    <property type="term" value="P:peptide transport"/>
    <property type="evidence" value="ECO:0007669"/>
    <property type="project" value="InterPro"/>
</dbReference>
<dbReference type="InterPro" id="IPR013563">
    <property type="entry name" value="Oligopep_ABC_C"/>
</dbReference>
<dbReference type="Pfam" id="PF08352">
    <property type="entry name" value="oligo_HPY"/>
    <property type="match status" value="1"/>
</dbReference>
<organism evidence="7 8">
    <name type="scientific">Halobaculum saliterrae</name>
    <dbReference type="NCBI Taxonomy" id="2073113"/>
    <lineage>
        <taxon>Archaea</taxon>
        <taxon>Methanobacteriati</taxon>
        <taxon>Methanobacteriota</taxon>
        <taxon>Stenosarchaea group</taxon>
        <taxon>Halobacteria</taxon>
        <taxon>Halobacteriales</taxon>
        <taxon>Haloferacaceae</taxon>
        <taxon>Halobaculum</taxon>
    </lineage>
</organism>
<evidence type="ECO:0000313" key="8">
    <source>
        <dbReference type="Proteomes" id="UP000437065"/>
    </source>
</evidence>
<evidence type="ECO:0000313" key="7">
    <source>
        <dbReference type="EMBL" id="MXR40518.1"/>
    </source>
</evidence>
<dbReference type="GO" id="GO:0005524">
    <property type="term" value="F:ATP binding"/>
    <property type="evidence" value="ECO:0007669"/>
    <property type="project" value="UniProtKB-KW"/>
</dbReference>
<accession>A0A6B0SNM2</accession>
<keyword evidence="3" id="KW-0547">Nucleotide-binding</keyword>
<dbReference type="SUPFAM" id="SSF52540">
    <property type="entry name" value="P-loop containing nucleoside triphosphate hydrolases"/>
    <property type="match status" value="1"/>
</dbReference>
<evidence type="ECO:0000259" key="6">
    <source>
        <dbReference type="PROSITE" id="PS50893"/>
    </source>
</evidence>
<dbReference type="PROSITE" id="PS00211">
    <property type="entry name" value="ABC_TRANSPORTER_1"/>
    <property type="match status" value="1"/>
</dbReference>
<dbReference type="InterPro" id="IPR017871">
    <property type="entry name" value="ABC_transporter-like_CS"/>
</dbReference>
<dbReference type="SMART" id="SM00382">
    <property type="entry name" value="AAA"/>
    <property type="match status" value="1"/>
</dbReference>
<sequence length="348" mass="38358">MLQAMGLKKHFPVEQGILDRLFGDEEWVHAVDGVDLSLGERETLGVVGESGCGKSTLGRTLSRLYEPTAGTIHFDGEDISAVDGKRLKELRTDIQVIFQDPLSSLNPRKTVGEIVGKPLSVHDIATDTQKDERVMELFEEVGLSPDLRGRYPHELSGGQRQRVGIARALAVEPKLIIADEPVSALDVSVQAQIINLMKRLQQEYGLSYVFIAHDLSVVRHVSDRIAVMYLGKIVEEGRTTDIFNSPAHPYTRSLLAAIPSVSGDMGRRTVYLDGNPPSPIDPPSGCPFHTRCPEYIDEECEATEPQLQPVADDPAADTATHRSACHWVERDEADQRAQSPYDGDVGDW</sequence>
<evidence type="ECO:0000256" key="1">
    <source>
        <dbReference type="ARBA" id="ARBA00005417"/>
    </source>
</evidence>
<reference evidence="7 8" key="1">
    <citation type="submission" date="2019-12" db="EMBL/GenBank/DDBJ databases">
        <title>Isolation and characterization of three novel carbon monoxide-oxidizing members of Halobacteria from salione crusts and soils.</title>
        <authorList>
            <person name="Myers M.R."/>
            <person name="King G.M."/>
        </authorList>
    </citation>
    <scope>NUCLEOTIDE SEQUENCE [LARGE SCALE GENOMIC DNA]</scope>
    <source>
        <strain evidence="7 8">WSA2</strain>
    </source>
</reference>
<dbReference type="PANTHER" id="PTHR43776:SF7">
    <property type="entry name" value="D,D-DIPEPTIDE TRANSPORT ATP-BINDING PROTEIN DDPF-RELATED"/>
    <property type="match status" value="1"/>
</dbReference>
<dbReference type="Proteomes" id="UP000437065">
    <property type="component" value="Unassembled WGS sequence"/>
</dbReference>
<dbReference type="EMBL" id="WUUS01000002">
    <property type="protein sequence ID" value="MXR40518.1"/>
    <property type="molecule type" value="Genomic_DNA"/>
</dbReference>
<dbReference type="GO" id="GO:0016887">
    <property type="term" value="F:ATP hydrolysis activity"/>
    <property type="evidence" value="ECO:0007669"/>
    <property type="project" value="InterPro"/>
</dbReference>
<name>A0A6B0SNM2_9EURY</name>
<comment type="similarity">
    <text evidence="1">Belongs to the ABC transporter superfamily.</text>
</comment>
<dbReference type="GO" id="GO:0055085">
    <property type="term" value="P:transmembrane transport"/>
    <property type="evidence" value="ECO:0007669"/>
    <property type="project" value="UniProtKB-ARBA"/>
</dbReference>
<dbReference type="InterPro" id="IPR003439">
    <property type="entry name" value="ABC_transporter-like_ATP-bd"/>
</dbReference>
<dbReference type="OrthoDB" id="18209at2157"/>
<keyword evidence="8" id="KW-1185">Reference proteome</keyword>
<dbReference type="InterPro" id="IPR027417">
    <property type="entry name" value="P-loop_NTPase"/>
</dbReference>
<proteinExistence type="inferred from homology"/>
<feature type="domain" description="ABC transporter" evidence="6">
    <location>
        <begin position="2"/>
        <end position="255"/>
    </location>
</feature>
<dbReference type="Gene3D" id="3.40.50.300">
    <property type="entry name" value="P-loop containing nucleotide triphosphate hydrolases"/>
    <property type="match status" value="1"/>
</dbReference>
<feature type="region of interest" description="Disordered" evidence="5">
    <location>
        <begin position="309"/>
        <end position="348"/>
    </location>
</feature>
<dbReference type="FunFam" id="3.40.50.300:FF:000016">
    <property type="entry name" value="Oligopeptide ABC transporter ATP-binding component"/>
    <property type="match status" value="1"/>
</dbReference>
<dbReference type="NCBIfam" id="TIGR01727">
    <property type="entry name" value="oligo_HPY"/>
    <property type="match status" value="1"/>
</dbReference>
<evidence type="ECO:0000256" key="4">
    <source>
        <dbReference type="ARBA" id="ARBA00022840"/>
    </source>
</evidence>
<protein>
    <submittedName>
        <fullName evidence="7">ATP-binding cassette domain-containing protein</fullName>
    </submittedName>
</protein>
<evidence type="ECO:0000256" key="5">
    <source>
        <dbReference type="SAM" id="MobiDB-lite"/>
    </source>
</evidence>
<dbReference type="CDD" id="cd03257">
    <property type="entry name" value="ABC_NikE_OppD_transporters"/>
    <property type="match status" value="1"/>
</dbReference>
<keyword evidence="2" id="KW-0813">Transport</keyword>
<dbReference type="PANTHER" id="PTHR43776">
    <property type="entry name" value="TRANSPORT ATP-BINDING PROTEIN"/>
    <property type="match status" value="1"/>
</dbReference>
<evidence type="ECO:0000256" key="3">
    <source>
        <dbReference type="ARBA" id="ARBA00022741"/>
    </source>
</evidence>
<keyword evidence="4 7" id="KW-0067">ATP-binding</keyword>
<dbReference type="InterPro" id="IPR003593">
    <property type="entry name" value="AAA+_ATPase"/>
</dbReference>
<comment type="caution">
    <text evidence="7">The sequence shown here is derived from an EMBL/GenBank/DDBJ whole genome shotgun (WGS) entry which is preliminary data.</text>
</comment>
<dbReference type="InterPro" id="IPR050319">
    <property type="entry name" value="ABC_transp_ATP-bind"/>
</dbReference>
<dbReference type="Pfam" id="PF00005">
    <property type="entry name" value="ABC_tran"/>
    <property type="match status" value="1"/>
</dbReference>
<dbReference type="AlphaFoldDB" id="A0A6B0SNM2"/>
<gene>
    <name evidence="7" type="ORF">GRX01_04035</name>
</gene>
<dbReference type="PROSITE" id="PS50893">
    <property type="entry name" value="ABC_TRANSPORTER_2"/>
    <property type="match status" value="1"/>
</dbReference>
<evidence type="ECO:0000256" key="2">
    <source>
        <dbReference type="ARBA" id="ARBA00022448"/>
    </source>
</evidence>